<name>K0PYX6_9HYPH</name>
<dbReference type="HOGENOM" id="CLU_2957538_0_0_5"/>
<gene>
    <name evidence="1" type="ORF">BN77_4039</name>
</gene>
<evidence type="ECO:0000313" key="2">
    <source>
        <dbReference type="Proteomes" id="UP000009319"/>
    </source>
</evidence>
<dbReference type="Proteomes" id="UP000009319">
    <property type="component" value="Unassembled WGS sequence"/>
</dbReference>
<proteinExistence type="predicted"/>
<dbReference type="AlphaFoldDB" id="K0PYX6"/>
<keyword evidence="2" id="KW-1185">Reference proteome</keyword>
<protein>
    <submittedName>
        <fullName evidence="1">Uncharacterized protein</fullName>
    </submittedName>
</protein>
<dbReference type="STRING" id="1211777.BN77_4039"/>
<evidence type="ECO:0000313" key="1">
    <source>
        <dbReference type="EMBL" id="CCM76995.1"/>
    </source>
</evidence>
<reference evidence="1 2" key="1">
    <citation type="journal article" date="2013" name="Genome Announc.">
        <title>Draft Genome Sequence of Rhizobium mesoamericanum STM3625, a Nitrogen-Fixing Symbiont of Mimosa pudica Isolated in French Guiana (South America).</title>
        <authorList>
            <person name="Moulin L."/>
            <person name="Mornico D."/>
            <person name="Melkonian R."/>
            <person name="Klonowska A."/>
        </authorList>
    </citation>
    <scope>NUCLEOTIDE SEQUENCE [LARGE SCALE GENOMIC DNA]</scope>
    <source>
        <strain evidence="1 2">STM3625</strain>
    </source>
</reference>
<comment type="caution">
    <text evidence="1">The sequence shown here is derived from an EMBL/GenBank/DDBJ whole genome shotgun (WGS) entry which is preliminary data.</text>
</comment>
<organism evidence="1 2">
    <name type="scientific">Rhizobium mesoamericanum STM3625</name>
    <dbReference type="NCBI Taxonomy" id="1211777"/>
    <lineage>
        <taxon>Bacteria</taxon>
        <taxon>Pseudomonadati</taxon>
        <taxon>Pseudomonadota</taxon>
        <taxon>Alphaproteobacteria</taxon>
        <taxon>Hyphomicrobiales</taxon>
        <taxon>Rhizobiaceae</taxon>
        <taxon>Rhizobium/Agrobacterium group</taxon>
        <taxon>Rhizobium</taxon>
    </lineage>
</organism>
<accession>K0PYX6</accession>
<sequence length="59" mass="6463">MLAFLATNVQPEQRNDDALTHFCGDADHIHWFCTGKAAIVAAKHLLHNIYRGITGNASS</sequence>
<dbReference type="EMBL" id="CANI01000028">
    <property type="protein sequence ID" value="CCM76995.1"/>
    <property type="molecule type" value="Genomic_DNA"/>
</dbReference>